<feature type="region of interest" description="Disordered" evidence="1">
    <location>
        <begin position="1"/>
        <end position="33"/>
    </location>
</feature>
<dbReference type="AlphaFoldDB" id="A0A5M8FPW8"/>
<keyword evidence="3" id="KW-1185">Reference proteome</keyword>
<gene>
    <name evidence="2" type="ORF">F2Q65_12225</name>
</gene>
<organism evidence="2 3">
    <name type="scientific">Thiohalocapsa marina</name>
    <dbReference type="NCBI Taxonomy" id="424902"/>
    <lineage>
        <taxon>Bacteria</taxon>
        <taxon>Pseudomonadati</taxon>
        <taxon>Pseudomonadota</taxon>
        <taxon>Gammaproteobacteria</taxon>
        <taxon>Chromatiales</taxon>
        <taxon>Chromatiaceae</taxon>
        <taxon>Thiohalocapsa</taxon>
    </lineage>
</organism>
<feature type="compositionally biased region" description="Low complexity" evidence="1">
    <location>
        <begin position="18"/>
        <end position="33"/>
    </location>
</feature>
<sequence>MNQMLQDFQRAVEDAQGASPAAAQPSSPAVSPVQYKPAVRSALEQAFRSLSPQERETVQEKLLAEGLYQSSIDGLWGAGTRRALETFNSNQAAAEYDLGSAEDAEQMLLHVLSLGEPDVFRSTGVELPSAYLGAWVTSLDRCEYDSDFYLLNEEGVLHVGTYVWMGRDVEVLPDGDGYLLKGWGFSEGLRTTFEVRVNLLPDGRLKATGDIDTMDAPIFVKCPR</sequence>
<dbReference type="Proteomes" id="UP000322981">
    <property type="component" value="Unassembled WGS sequence"/>
</dbReference>
<reference evidence="2 3" key="1">
    <citation type="submission" date="2019-09" db="EMBL/GenBank/DDBJ databases">
        <title>Whole-genome sequence of the purple sulfur bacterium Thiohalocapsa marina DSM 19078.</title>
        <authorList>
            <person name="Kyndt J.A."/>
            <person name="Meyer T.E."/>
        </authorList>
    </citation>
    <scope>NUCLEOTIDE SEQUENCE [LARGE SCALE GENOMIC DNA]</scope>
    <source>
        <strain evidence="2 3">DSM 19078</strain>
    </source>
</reference>
<dbReference type="OrthoDB" id="6507154at2"/>
<evidence type="ECO:0000313" key="3">
    <source>
        <dbReference type="Proteomes" id="UP000322981"/>
    </source>
</evidence>
<dbReference type="RefSeq" id="WP_150093700.1">
    <property type="nucleotide sequence ID" value="NZ_JBFUOH010000075.1"/>
</dbReference>
<accession>A0A5M8FPW8</accession>
<evidence type="ECO:0000256" key="1">
    <source>
        <dbReference type="SAM" id="MobiDB-lite"/>
    </source>
</evidence>
<protein>
    <submittedName>
        <fullName evidence="2">Peptidoglycan-binding protein</fullName>
    </submittedName>
</protein>
<comment type="caution">
    <text evidence="2">The sequence shown here is derived from an EMBL/GenBank/DDBJ whole genome shotgun (WGS) entry which is preliminary data.</text>
</comment>
<proteinExistence type="predicted"/>
<name>A0A5M8FPW8_9GAMM</name>
<dbReference type="EMBL" id="VWXX01000019">
    <property type="protein sequence ID" value="KAA6184475.1"/>
    <property type="molecule type" value="Genomic_DNA"/>
</dbReference>
<evidence type="ECO:0000313" key="2">
    <source>
        <dbReference type="EMBL" id="KAA6184475.1"/>
    </source>
</evidence>